<dbReference type="EMBL" id="JNFQ01000002">
    <property type="protein sequence ID" value="KFG72657.1"/>
    <property type="molecule type" value="Genomic_DNA"/>
</dbReference>
<comment type="similarity">
    <text evidence="1">Belongs to the UPF0312 family.</text>
</comment>
<sequence>MAASGNQLLPAAGAYEIDQAASTVRFDTRAMFGLLPVRGTFAISHGRITVADPADESLVHVVIEAGSFESGNQQRDDHVRSSDYLDVARHPEIGFRSQRLERSGADATLYGELTVCGVSQPIAVTLGTVAHEGKRMTASGTTTIDRYAFGITKAKGMTGRHLKITAEVVAHC</sequence>
<evidence type="ECO:0000313" key="4">
    <source>
        <dbReference type="Proteomes" id="UP000029095"/>
    </source>
</evidence>
<dbReference type="SUPFAM" id="SSF101874">
    <property type="entry name" value="YceI-like"/>
    <property type="match status" value="1"/>
</dbReference>
<comment type="caution">
    <text evidence="3">The sequence shown here is derived from an EMBL/GenBank/DDBJ whole genome shotgun (WGS) entry which is preliminary data.</text>
</comment>
<dbReference type="InterPro" id="IPR007372">
    <property type="entry name" value="Lipid/polyisoprenoid-bd_YceI"/>
</dbReference>
<dbReference type="PANTHER" id="PTHR34406:SF1">
    <property type="entry name" value="PROTEIN YCEI"/>
    <property type="match status" value="1"/>
</dbReference>
<dbReference type="HOGENOM" id="CLU_071003_3_1_11"/>
<accession>A0A086MUT9</accession>
<name>A0A086MUT9_9ACTN</name>
<feature type="domain" description="Lipid/polyisoprenoid-binding YceI-like" evidence="2">
    <location>
        <begin position="14"/>
        <end position="171"/>
    </location>
</feature>
<reference evidence="3 4" key="1">
    <citation type="submission" date="2014-05" db="EMBL/GenBank/DDBJ databases">
        <title>Complete genome sequence of the Streptomyces mutabilis TRM45540.</title>
        <authorList>
            <person name="Luo X."/>
            <person name="Zhang L."/>
        </authorList>
    </citation>
    <scope>NUCLEOTIDE SEQUENCE [LARGE SCALE GENOMIC DNA]</scope>
    <source>
        <strain evidence="3 4">TRM45540</strain>
    </source>
</reference>
<evidence type="ECO:0000256" key="1">
    <source>
        <dbReference type="ARBA" id="ARBA00008812"/>
    </source>
</evidence>
<dbReference type="PANTHER" id="PTHR34406">
    <property type="entry name" value="PROTEIN YCEI"/>
    <property type="match status" value="1"/>
</dbReference>
<dbReference type="InterPro" id="IPR036761">
    <property type="entry name" value="TTHA0802/YceI-like_sf"/>
</dbReference>
<dbReference type="AlphaFoldDB" id="A0A086MUT9"/>
<organism evidence="3 4">
    <name type="scientific">Streptomyces mutabilis</name>
    <dbReference type="NCBI Taxonomy" id="67332"/>
    <lineage>
        <taxon>Bacteria</taxon>
        <taxon>Bacillati</taxon>
        <taxon>Actinomycetota</taxon>
        <taxon>Actinomycetes</taxon>
        <taxon>Kitasatosporales</taxon>
        <taxon>Streptomycetaceae</taxon>
        <taxon>Streptomyces</taxon>
    </lineage>
</organism>
<dbReference type="Gene3D" id="2.40.128.110">
    <property type="entry name" value="Lipid/polyisoprenoid-binding, YceI-like"/>
    <property type="match status" value="1"/>
</dbReference>
<dbReference type="RefSeq" id="WP_043377755.1">
    <property type="nucleotide sequence ID" value="NZ_KN039947.1"/>
</dbReference>
<gene>
    <name evidence="3" type="ORF">FM21_17350</name>
</gene>
<dbReference type="STRING" id="1915400.FM21_17350"/>
<evidence type="ECO:0000313" key="3">
    <source>
        <dbReference type="EMBL" id="KFG72657.1"/>
    </source>
</evidence>
<dbReference type="SMART" id="SM00867">
    <property type="entry name" value="YceI"/>
    <property type="match status" value="1"/>
</dbReference>
<keyword evidence="4" id="KW-1185">Reference proteome</keyword>
<dbReference type="Proteomes" id="UP000029095">
    <property type="component" value="Unassembled WGS sequence"/>
</dbReference>
<protein>
    <recommendedName>
        <fullName evidence="2">Lipid/polyisoprenoid-binding YceI-like domain-containing protein</fullName>
    </recommendedName>
</protein>
<dbReference type="Pfam" id="PF04264">
    <property type="entry name" value="YceI"/>
    <property type="match status" value="1"/>
</dbReference>
<evidence type="ECO:0000259" key="2">
    <source>
        <dbReference type="SMART" id="SM00867"/>
    </source>
</evidence>
<proteinExistence type="inferred from homology"/>